<dbReference type="AlphaFoldDB" id="A0A453H8L7"/>
<accession>A0A453H8L7</accession>
<dbReference type="EnsemblPlants" id="AET4Gv20109600.3">
    <property type="protein sequence ID" value="AET4Gv20109600.3"/>
    <property type="gene ID" value="AET4Gv20109600"/>
</dbReference>
<dbReference type="Pfam" id="PF04601">
    <property type="entry name" value="DUF569"/>
    <property type="match status" value="1"/>
</dbReference>
<protein>
    <submittedName>
        <fullName evidence="4">Uncharacterized protein</fullName>
    </submittedName>
</protein>
<evidence type="ECO:0000313" key="4">
    <source>
        <dbReference type="EnsemblPlants" id="AET4Gv20109600.3"/>
    </source>
</evidence>
<dbReference type="Pfam" id="PF22932">
    <property type="entry name" value="Ubiq_DUF_assoc"/>
    <property type="match status" value="1"/>
</dbReference>
<evidence type="ECO:0000313" key="5">
    <source>
        <dbReference type="Proteomes" id="UP000015105"/>
    </source>
</evidence>
<dbReference type="InterPro" id="IPR007679">
    <property type="entry name" value="DUF569"/>
</dbReference>
<dbReference type="Proteomes" id="UP000015105">
    <property type="component" value="Chromosome 4D"/>
</dbReference>
<reference evidence="5" key="2">
    <citation type="journal article" date="2017" name="Nat. Plants">
        <title>The Aegilops tauschii genome reveals multiple impacts of transposons.</title>
        <authorList>
            <person name="Zhao G."/>
            <person name="Zou C."/>
            <person name="Li K."/>
            <person name="Wang K."/>
            <person name="Li T."/>
            <person name="Gao L."/>
            <person name="Zhang X."/>
            <person name="Wang H."/>
            <person name="Yang Z."/>
            <person name="Liu X."/>
            <person name="Jiang W."/>
            <person name="Mao L."/>
            <person name="Kong X."/>
            <person name="Jiao Y."/>
            <person name="Jia J."/>
        </authorList>
    </citation>
    <scope>NUCLEOTIDE SEQUENCE [LARGE SCALE GENOMIC DNA]</scope>
    <source>
        <strain evidence="5">cv. AL8/78</strain>
    </source>
</reference>
<reference evidence="4" key="4">
    <citation type="submission" date="2019-03" db="UniProtKB">
        <authorList>
            <consortium name="EnsemblPlants"/>
        </authorList>
    </citation>
    <scope>IDENTIFICATION</scope>
</reference>
<reference evidence="4" key="5">
    <citation type="journal article" date="2021" name="G3 (Bethesda)">
        <title>Aegilops tauschii genome assembly Aet v5.0 features greater sequence contiguity and improved annotation.</title>
        <authorList>
            <person name="Wang L."/>
            <person name="Zhu T."/>
            <person name="Rodriguez J.C."/>
            <person name="Deal K.R."/>
            <person name="Dubcovsky J."/>
            <person name="McGuire P.E."/>
            <person name="Lux T."/>
            <person name="Spannagl M."/>
            <person name="Mayer K.F.X."/>
            <person name="Baldrich P."/>
            <person name="Meyers B.C."/>
            <person name="Huo N."/>
            <person name="Gu Y.Q."/>
            <person name="Zhou H."/>
            <person name="Devos K.M."/>
            <person name="Bennetzen J.L."/>
            <person name="Unver T."/>
            <person name="Budak H."/>
            <person name="Gulick P.J."/>
            <person name="Galiba G."/>
            <person name="Kalapos B."/>
            <person name="Nelson D.R."/>
            <person name="Li P."/>
            <person name="You F.M."/>
            <person name="Luo M.C."/>
            <person name="Dvorak J."/>
        </authorList>
    </citation>
    <scope>NUCLEOTIDE SEQUENCE [LARGE SCALE GENOMIC DNA]</scope>
    <source>
        <strain evidence="4">cv. AL8/78</strain>
    </source>
</reference>
<reference evidence="4" key="3">
    <citation type="journal article" date="2017" name="Nature">
        <title>Genome sequence of the progenitor of the wheat D genome Aegilops tauschii.</title>
        <authorList>
            <person name="Luo M.C."/>
            <person name="Gu Y.Q."/>
            <person name="Puiu D."/>
            <person name="Wang H."/>
            <person name="Twardziok S.O."/>
            <person name="Deal K.R."/>
            <person name="Huo N."/>
            <person name="Zhu T."/>
            <person name="Wang L."/>
            <person name="Wang Y."/>
            <person name="McGuire P.E."/>
            <person name="Liu S."/>
            <person name="Long H."/>
            <person name="Ramasamy R.K."/>
            <person name="Rodriguez J.C."/>
            <person name="Van S.L."/>
            <person name="Yuan L."/>
            <person name="Wang Z."/>
            <person name="Xia Z."/>
            <person name="Xiao L."/>
            <person name="Anderson O.D."/>
            <person name="Ouyang S."/>
            <person name="Liang Y."/>
            <person name="Zimin A.V."/>
            <person name="Pertea G."/>
            <person name="Qi P."/>
            <person name="Bennetzen J.L."/>
            <person name="Dai X."/>
            <person name="Dawson M.W."/>
            <person name="Muller H.G."/>
            <person name="Kugler K."/>
            <person name="Rivarola-Duarte L."/>
            <person name="Spannagl M."/>
            <person name="Mayer K.F.X."/>
            <person name="Lu F.H."/>
            <person name="Bevan M.W."/>
            <person name="Leroy P."/>
            <person name="Li P."/>
            <person name="You F.M."/>
            <person name="Sun Q."/>
            <person name="Liu Z."/>
            <person name="Lyons E."/>
            <person name="Wicker T."/>
            <person name="Salzberg S.L."/>
            <person name="Devos K.M."/>
            <person name="Dvorak J."/>
        </authorList>
    </citation>
    <scope>NUCLEOTIDE SEQUENCE [LARGE SCALE GENOMIC DNA]</scope>
    <source>
        <strain evidence="4">cv. AL8/78</strain>
    </source>
</reference>
<feature type="domain" description="DUF569" evidence="3">
    <location>
        <begin position="260"/>
        <end position="336"/>
    </location>
</feature>
<dbReference type="CDD" id="cd23340">
    <property type="entry name" value="beta-trefoil_FSCN_ACP-like"/>
    <property type="match status" value="1"/>
</dbReference>
<feature type="region of interest" description="Disordered" evidence="1">
    <location>
        <begin position="1"/>
        <end position="59"/>
    </location>
</feature>
<evidence type="ECO:0000259" key="3">
    <source>
        <dbReference type="Pfam" id="PF22932"/>
    </source>
</evidence>
<dbReference type="PANTHER" id="PTHR31205">
    <property type="entry name" value="ACTIN CROSS-LINKING PROTEIN (DUF569)"/>
    <property type="match status" value="1"/>
</dbReference>
<dbReference type="SUPFAM" id="SSF50405">
    <property type="entry name" value="Actin-crosslinking proteins"/>
    <property type="match status" value="1"/>
</dbReference>
<dbReference type="Gramene" id="AET4Gv20109600.3">
    <property type="protein sequence ID" value="AET4Gv20109600.3"/>
    <property type="gene ID" value="AET4Gv20109600"/>
</dbReference>
<dbReference type="InterPro" id="IPR054726">
    <property type="entry name" value="Ubiq_DUF569-assoc"/>
</dbReference>
<reference evidence="5" key="1">
    <citation type="journal article" date="2014" name="Science">
        <title>Ancient hybridizations among the ancestral genomes of bread wheat.</title>
        <authorList>
            <consortium name="International Wheat Genome Sequencing Consortium,"/>
            <person name="Marcussen T."/>
            <person name="Sandve S.R."/>
            <person name="Heier L."/>
            <person name="Spannagl M."/>
            <person name="Pfeifer M."/>
            <person name="Jakobsen K.S."/>
            <person name="Wulff B.B."/>
            <person name="Steuernagel B."/>
            <person name="Mayer K.F."/>
            <person name="Olsen O.A."/>
        </authorList>
    </citation>
    <scope>NUCLEOTIDE SEQUENCE [LARGE SCALE GENOMIC DNA]</scope>
    <source>
        <strain evidence="5">cv. AL8/78</strain>
    </source>
</reference>
<dbReference type="InterPro" id="IPR008999">
    <property type="entry name" value="Actin-crosslinking"/>
</dbReference>
<proteinExistence type="predicted"/>
<evidence type="ECO:0000256" key="1">
    <source>
        <dbReference type="SAM" id="MobiDB-lite"/>
    </source>
</evidence>
<sequence length="379" mass="40614">HDPPPPLAMSPPPSSSEEEASRGKSGSASAMAPGKSSSASAAARGKSGSAGARVPGKSGAAGAVASGKSVWAEMGVAPFQDGQYVRLRNRGRGGYLCADETGRGVSIDPRRGMVNTAWVAQVLETDTNYFVLLRGAYGRHLAVTRAEAGPGHVGFDAAQCAFDEPEDSHVMWWTTPGKNGSVVLLHGTSARLSALRANGRYRRWHRRVTVEAINRSRVTSMMEWEAQVIPMRVERPPYQLRPGGPDIPWHQGSEETVQVNCVVADDNGSTDGQGREALTLHGRSLMGLGDELAQRLGDGLNFQDITLCIQAGNLAQPTVLLTDLPHRDDPVDIVVFRVGTPGENCTPILVVLCTSALLLEDGTMHFLFRYKRHTTSPCN</sequence>
<dbReference type="PANTHER" id="PTHR31205:SF4">
    <property type="entry name" value="DUF569 DOMAIN-CONTAINING PROTEIN"/>
    <property type="match status" value="1"/>
</dbReference>
<organism evidence="4 5">
    <name type="scientific">Aegilops tauschii subsp. strangulata</name>
    <name type="common">Goatgrass</name>
    <dbReference type="NCBI Taxonomy" id="200361"/>
    <lineage>
        <taxon>Eukaryota</taxon>
        <taxon>Viridiplantae</taxon>
        <taxon>Streptophyta</taxon>
        <taxon>Embryophyta</taxon>
        <taxon>Tracheophyta</taxon>
        <taxon>Spermatophyta</taxon>
        <taxon>Magnoliopsida</taxon>
        <taxon>Liliopsida</taxon>
        <taxon>Poales</taxon>
        <taxon>Poaceae</taxon>
        <taxon>BOP clade</taxon>
        <taxon>Pooideae</taxon>
        <taxon>Triticodae</taxon>
        <taxon>Triticeae</taxon>
        <taxon>Triticinae</taxon>
        <taxon>Aegilops</taxon>
    </lineage>
</organism>
<dbReference type="STRING" id="200361.A0A453H8L7"/>
<feature type="domain" description="DUF569" evidence="2">
    <location>
        <begin position="79"/>
        <end position="224"/>
    </location>
</feature>
<feature type="compositionally biased region" description="Pro residues" evidence="1">
    <location>
        <begin position="1"/>
        <end position="14"/>
    </location>
</feature>
<feature type="compositionally biased region" description="Low complexity" evidence="1">
    <location>
        <begin position="23"/>
        <end position="59"/>
    </location>
</feature>
<name>A0A453H8L7_AEGTS</name>
<evidence type="ECO:0000259" key="2">
    <source>
        <dbReference type="Pfam" id="PF04601"/>
    </source>
</evidence>
<keyword evidence="5" id="KW-1185">Reference proteome</keyword>